<dbReference type="NCBIfam" id="NF004051">
    <property type="entry name" value="PRK05571.1"/>
    <property type="match status" value="1"/>
</dbReference>
<keyword evidence="3" id="KW-0413">Isomerase</keyword>
<dbReference type="PIRSF" id="PIRSF005384">
    <property type="entry name" value="RpiB_LacA_B"/>
    <property type="match status" value="1"/>
</dbReference>
<evidence type="ECO:0000256" key="1">
    <source>
        <dbReference type="ARBA" id="ARBA00008754"/>
    </source>
</evidence>
<dbReference type="NCBIfam" id="TIGR00689">
    <property type="entry name" value="rpiB_lacA_lacB"/>
    <property type="match status" value="1"/>
</dbReference>
<dbReference type="InterPro" id="IPR003500">
    <property type="entry name" value="RpiB_LacA_LacB"/>
</dbReference>
<comment type="similarity">
    <text evidence="1">Belongs to the LacAB/RpiB family.</text>
</comment>
<proteinExistence type="inferred from homology"/>
<dbReference type="EMBL" id="PCSX01000011">
    <property type="protein sequence ID" value="PIP58381.1"/>
    <property type="molecule type" value="Genomic_DNA"/>
</dbReference>
<dbReference type="Gene3D" id="3.40.1400.10">
    <property type="entry name" value="Sugar-phosphate isomerase, RpiB/LacA/LacB"/>
    <property type="match status" value="1"/>
</dbReference>
<feature type="binding site" evidence="2">
    <location>
        <begin position="68"/>
        <end position="72"/>
    </location>
    <ligand>
        <name>D-ribulose 5-phosphate</name>
        <dbReference type="ChEBI" id="CHEBI:58121"/>
    </ligand>
</feature>
<dbReference type="InterPro" id="IPR036569">
    <property type="entry name" value="RpiB_LacA_LacB_sf"/>
</dbReference>
<feature type="binding site" evidence="2">
    <location>
        <position position="141"/>
    </location>
    <ligand>
        <name>D-ribulose 5-phosphate</name>
        <dbReference type="ChEBI" id="CHEBI:58121"/>
    </ligand>
</feature>
<protein>
    <submittedName>
        <fullName evidence="3">Ribose-5-phosphate isomerase</fullName>
    </submittedName>
</protein>
<dbReference type="GO" id="GO:0009052">
    <property type="term" value="P:pentose-phosphate shunt, non-oxidative branch"/>
    <property type="evidence" value="ECO:0007669"/>
    <property type="project" value="TreeGrafter"/>
</dbReference>
<accession>A0A2H0BL79</accession>
<sequence>MIIFLGADHAGFELKSQLKPFLRDLGFEVNDEGAFSYDENDDYPDFVSIVAKQVQSDPDNHRGIVIGGSGQGEAITANRFAKIRAVVYYSSALEIIRLSRLHNNANILSLGARFISLAEAKEALKVWLATDFQNEDRHERRNQKIDGGFQTLPKF</sequence>
<dbReference type="GO" id="GO:0019316">
    <property type="term" value="P:D-allose catabolic process"/>
    <property type="evidence" value="ECO:0007669"/>
    <property type="project" value="TreeGrafter"/>
</dbReference>
<dbReference type="AlphaFoldDB" id="A0A2H0BL79"/>
<dbReference type="Proteomes" id="UP000229334">
    <property type="component" value="Unassembled WGS sequence"/>
</dbReference>
<evidence type="ECO:0000256" key="2">
    <source>
        <dbReference type="PIRSR" id="PIRSR005384-2"/>
    </source>
</evidence>
<dbReference type="SUPFAM" id="SSF89623">
    <property type="entry name" value="Ribose/Galactose isomerase RpiB/AlsB"/>
    <property type="match status" value="1"/>
</dbReference>
<dbReference type="Pfam" id="PF02502">
    <property type="entry name" value="LacAB_rpiB"/>
    <property type="match status" value="1"/>
</dbReference>
<comment type="caution">
    <text evidence="3">The sequence shown here is derived from an EMBL/GenBank/DDBJ whole genome shotgun (WGS) entry which is preliminary data.</text>
</comment>
<dbReference type="GO" id="GO:0004751">
    <property type="term" value="F:ribose-5-phosphate isomerase activity"/>
    <property type="evidence" value="ECO:0007669"/>
    <property type="project" value="TreeGrafter"/>
</dbReference>
<feature type="binding site" evidence="2">
    <location>
        <position position="137"/>
    </location>
    <ligand>
        <name>D-ribulose 5-phosphate</name>
        <dbReference type="ChEBI" id="CHEBI:58121"/>
    </ligand>
</feature>
<feature type="binding site" evidence="2">
    <location>
        <position position="113"/>
    </location>
    <ligand>
        <name>D-ribulose 5-phosphate</name>
        <dbReference type="ChEBI" id="CHEBI:58121"/>
    </ligand>
</feature>
<dbReference type="PANTHER" id="PTHR30345">
    <property type="entry name" value="RIBOSE-5-PHOSPHATE ISOMERASE B"/>
    <property type="match status" value="1"/>
</dbReference>
<feature type="binding site" evidence="2">
    <location>
        <position position="103"/>
    </location>
    <ligand>
        <name>D-ribulose 5-phosphate</name>
        <dbReference type="ChEBI" id="CHEBI:58121"/>
    </ligand>
</feature>
<evidence type="ECO:0000313" key="3">
    <source>
        <dbReference type="EMBL" id="PIP58381.1"/>
    </source>
</evidence>
<reference evidence="3 4" key="1">
    <citation type="submission" date="2017-09" db="EMBL/GenBank/DDBJ databases">
        <title>Depth-based differentiation of microbial function through sediment-hosted aquifers and enrichment of novel symbionts in the deep terrestrial subsurface.</title>
        <authorList>
            <person name="Probst A.J."/>
            <person name="Ladd B."/>
            <person name="Jarett J.K."/>
            <person name="Geller-Mcgrath D.E."/>
            <person name="Sieber C.M."/>
            <person name="Emerson J.B."/>
            <person name="Anantharaman K."/>
            <person name="Thomas B.C."/>
            <person name="Malmstrom R."/>
            <person name="Stieglmeier M."/>
            <person name="Klingl A."/>
            <person name="Woyke T."/>
            <person name="Ryan C.M."/>
            <person name="Banfield J.F."/>
        </authorList>
    </citation>
    <scope>NUCLEOTIDE SEQUENCE [LARGE SCALE GENOMIC DNA]</scope>
    <source>
        <strain evidence="3">CG22_combo_CG10-13_8_21_14_all_37_9</strain>
    </source>
</reference>
<gene>
    <name evidence="3" type="ORF">COX02_00600</name>
</gene>
<evidence type="ECO:0000313" key="4">
    <source>
        <dbReference type="Proteomes" id="UP000229334"/>
    </source>
</evidence>
<name>A0A2H0BL79_9BACT</name>
<organism evidence="3 4">
    <name type="scientific">Candidatus Vogelbacteria bacterium CG22_combo_CG10-13_8_21_14_all_37_9</name>
    <dbReference type="NCBI Taxonomy" id="1975046"/>
    <lineage>
        <taxon>Bacteria</taxon>
        <taxon>Candidatus Vogeliibacteriota</taxon>
    </lineage>
</organism>
<dbReference type="PANTHER" id="PTHR30345:SF0">
    <property type="entry name" value="DNA DAMAGE-REPAIR_TOLERATION PROTEIN DRT102"/>
    <property type="match status" value="1"/>
</dbReference>
<feature type="binding site" evidence="2">
    <location>
        <begin position="8"/>
        <end position="9"/>
    </location>
    <ligand>
        <name>D-ribulose 5-phosphate</name>
        <dbReference type="ChEBI" id="CHEBI:58121"/>
    </ligand>
</feature>